<evidence type="ECO:0000313" key="1">
    <source>
        <dbReference type="EMBL" id="NYH86709.1"/>
    </source>
</evidence>
<evidence type="ECO:0000313" key="4">
    <source>
        <dbReference type="Proteomes" id="UP000533017"/>
    </source>
</evidence>
<keyword evidence="4" id="KW-1185">Reference proteome</keyword>
<evidence type="ECO:0000313" key="3">
    <source>
        <dbReference type="Proteomes" id="UP000199052"/>
    </source>
</evidence>
<organism evidence="2 3">
    <name type="scientific">Actinopolymorpha cephalotaxi</name>
    <dbReference type="NCBI Taxonomy" id="504797"/>
    <lineage>
        <taxon>Bacteria</taxon>
        <taxon>Bacillati</taxon>
        <taxon>Actinomycetota</taxon>
        <taxon>Actinomycetes</taxon>
        <taxon>Propionibacteriales</taxon>
        <taxon>Actinopolymorphaceae</taxon>
        <taxon>Actinopolymorpha</taxon>
    </lineage>
</organism>
<dbReference type="EMBL" id="JACBZA010000001">
    <property type="protein sequence ID" value="NYH86709.1"/>
    <property type="molecule type" value="Genomic_DNA"/>
</dbReference>
<name>A0A1I2US31_9ACTN</name>
<gene>
    <name evidence="1" type="ORF">FHR37_005560</name>
    <name evidence="2" type="ORF">SAMN05421678_108296</name>
</gene>
<protein>
    <submittedName>
        <fullName evidence="2">Uncharacterized protein</fullName>
    </submittedName>
</protein>
<dbReference type="EMBL" id="FOOI01000008">
    <property type="protein sequence ID" value="SFG79820.1"/>
    <property type="molecule type" value="Genomic_DNA"/>
</dbReference>
<sequence>MGNKDAAPVPLVYVEFKAKIVELCQPGDSLPHRGLDRIEVLRDCPTVRSPPLELTVDRYRPIEVPE</sequence>
<dbReference type="Proteomes" id="UP000199052">
    <property type="component" value="Unassembled WGS sequence"/>
</dbReference>
<dbReference type="AlphaFoldDB" id="A0A1I2US31"/>
<evidence type="ECO:0000313" key="2">
    <source>
        <dbReference type="EMBL" id="SFG79820.1"/>
    </source>
</evidence>
<reference evidence="2 3" key="1">
    <citation type="submission" date="2016-10" db="EMBL/GenBank/DDBJ databases">
        <authorList>
            <person name="de Groot N.N."/>
        </authorList>
    </citation>
    <scope>NUCLEOTIDE SEQUENCE [LARGE SCALE GENOMIC DNA]</scope>
    <source>
        <strain evidence="2 3">CPCC 202808</strain>
    </source>
</reference>
<reference evidence="1 4" key="2">
    <citation type="submission" date="2020-07" db="EMBL/GenBank/DDBJ databases">
        <title>Sequencing the genomes of 1000 actinobacteria strains.</title>
        <authorList>
            <person name="Klenk H.-P."/>
        </authorList>
    </citation>
    <scope>NUCLEOTIDE SEQUENCE [LARGE SCALE GENOMIC DNA]</scope>
    <source>
        <strain evidence="1 4">DSM 45117</strain>
    </source>
</reference>
<proteinExistence type="predicted"/>
<dbReference type="Proteomes" id="UP000533017">
    <property type="component" value="Unassembled WGS sequence"/>
</dbReference>
<accession>A0A1I2US31</accession>